<protein>
    <submittedName>
        <fullName evidence="1">Uncharacterized protein</fullName>
    </submittedName>
</protein>
<gene>
    <name evidence="1" type="ORF">MRATA1EN22A_LOCUS9439</name>
</gene>
<organism evidence="1 2">
    <name type="scientific">Rangifer tarandus platyrhynchus</name>
    <name type="common">Svalbard reindeer</name>
    <dbReference type="NCBI Taxonomy" id="3082113"/>
    <lineage>
        <taxon>Eukaryota</taxon>
        <taxon>Metazoa</taxon>
        <taxon>Chordata</taxon>
        <taxon>Craniata</taxon>
        <taxon>Vertebrata</taxon>
        <taxon>Euteleostomi</taxon>
        <taxon>Mammalia</taxon>
        <taxon>Eutheria</taxon>
        <taxon>Laurasiatheria</taxon>
        <taxon>Artiodactyla</taxon>
        <taxon>Ruminantia</taxon>
        <taxon>Pecora</taxon>
        <taxon>Cervidae</taxon>
        <taxon>Odocoileinae</taxon>
        <taxon>Rangifer</taxon>
    </lineage>
</organism>
<reference evidence="1" key="2">
    <citation type="submission" date="2025-03" db="EMBL/GenBank/DDBJ databases">
        <authorList>
            <consortium name="ELIXIR-Norway"/>
            <consortium name="Elixir Norway"/>
        </authorList>
    </citation>
    <scope>NUCLEOTIDE SEQUENCE</scope>
</reference>
<dbReference type="EMBL" id="OX596086">
    <property type="protein sequence ID" value="CAM9924556.1"/>
    <property type="molecule type" value="Genomic_DNA"/>
</dbReference>
<evidence type="ECO:0000313" key="1">
    <source>
        <dbReference type="EMBL" id="CAM9924556.1"/>
    </source>
</evidence>
<reference evidence="1" key="1">
    <citation type="submission" date="2023-05" db="EMBL/GenBank/DDBJ databases">
        <authorList>
            <consortium name="ELIXIR-Norway"/>
        </authorList>
    </citation>
    <scope>NUCLEOTIDE SEQUENCE</scope>
</reference>
<accession>A0AC59YSQ2</accession>
<sequence>MTEEDLARVALEWRSHLVRPPTNPSVVRHASASPHGLPGHYHSQLGPRSVTTSELVPIAPDPTCAAACRASAPEGYEIAGCASNKKRLNKRINFYRAQFAYFYVIKLKAKK</sequence>
<dbReference type="Proteomes" id="UP001162501">
    <property type="component" value="Chromosome 2"/>
</dbReference>
<name>A0AC59YSQ2_RANTA</name>
<proteinExistence type="predicted"/>
<evidence type="ECO:0000313" key="2">
    <source>
        <dbReference type="Proteomes" id="UP001162501"/>
    </source>
</evidence>